<gene>
    <name evidence="1" type="ORF">MDUV_44390</name>
</gene>
<proteinExistence type="predicted"/>
<dbReference type="InterPro" id="IPR019587">
    <property type="entry name" value="Polyketide_cyclase/dehydratase"/>
</dbReference>
<dbReference type="RefSeq" id="WP_098003637.1">
    <property type="nucleotide sequence ID" value="NZ_AP022563.1"/>
</dbReference>
<dbReference type="Pfam" id="PF10604">
    <property type="entry name" value="Polyketide_cyc2"/>
    <property type="match status" value="1"/>
</dbReference>
<reference evidence="1 2" key="1">
    <citation type="journal article" date="2019" name="Emerg. Microbes Infect.">
        <title>Comprehensive subspecies identification of 175 nontuberculous mycobacteria species based on 7547 genomic profiles.</title>
        <authorList>
            <person name="Matsumoto Y."/>
            <person name="Kinjo T."/>
            <person name="Motooka D."/>
            <person name="Nabeya D."/>
            <person name="Jung N."/>
            <person name="Uechi K."/>
            <person name="Horii T."/>
            <person name="Iida T."/>
            <person name="Fujita J."/>
            <person name="Nakamura S."/>
        </authorList>
    </citation>
    <scope>NUCLEOTIDE SEQUENCE [LARGE SCALE GENOMIC DNA]</scope>
    <source>
        <strain evidence="1 2">JCM 6396</strain>
    </source>
</reference>
<keyword evidence="2" id="KW-1185">Reference proteome</keyword>
<name>A0A7I7K7Q3_9MYCO</name>
<dbReference type="SUPFAM" id="SSF55961">
    <property type="entry name" value="Bet v1-like"/>
    <property type="match status" value="1"/>
</dbReference>
<accession>A0A7I7K7Q3</accession>
<dbReference type="Proteomes" id="UP000467006">
    <property type="component" value="Chromosome"/>
</dbReference>
<dbReference type="OrthoDB" id="9787428at2"/>
<protein>
    <submittedName>
        <fullName evidence="1">Uncharacterized protein</fullName>
    </submittedName>
</protein>
<dbReference type="EMBL" id="AP022563">
    <property type="protein sequence ID" value="BBX19579.1"/>
    <property type="molecule type" value="Genomic_DNA"/>
</dbReference>
<sequence length="145" mass="16035">MRLSRSVVVDADRNAVWKHVSDPGCYPEFMASLERWEIVTEDVVGVGSRYTVHWKVGSVPIGGVVEVVEFDDGRDLAWVGLTGVTLRGRFRLRDADGGKTKVTFRLAYEAPGGLLGLIADRVAARQVSHLMKQTLERLKRLVEGG</sequence>
<organism evidence="1 2">
    <name type="scientific">Mycolicibacterium duvalii</name>
    <dbReference type="NCBI Taxonomy" id="39688"/>
    <lineage>
        <taxon>Bacteria</taxon>
        <taxon>Bacillati</taxon>
        <taxon>Actinomycetota</taxon>
        <taxon>Actinomycetes</taxon>
        <taxon>Mycobacteriales</taxon>
        <taxon>Mycobacteriaceae</taxon>
        <taxon>Mycolicibacterium</taxon>
    </lineage>
</organism>
<dbReference type="AlphaFoldDB" id="A0A7I7K7Q3"/>
<evidence type="ECO:0000313" key="2">
    <source>
        <dbReference type="Proteomes" id="UP000467006"/>
    </source>
</evidence>
<dbReference type="KEGG" id="mdu:MDUV_44390"/>
<evidence type="ECO:0000313" key="1">
    <source>
        <dbReference type="EMBL" id="BBX19579.1"/>
    </source>
</evidence>
<dbReference type="InterPro" id="IPR023393">
    <property type="entry name" value="START-like_dom_sf"/>
</dbReference>
<dbReference type="Gene3D" id="3.30.530.20">
    <property type="match status" value="1"/>
</dbReference>